<name>A0ABN9URK0_9DINO</name>
<accession>A0ABN9URK0</accession>
<dbReference type="EMBL" id="CAUYUJ010016171">
    <property type="protein sequence ID" value="CAK0862517.1"/>
    <property type="molecule type" value="Genomic_DNA"/>
</dbReference>
<sequence length="133" mass="13489">AGGCCDSCTGRTLRPTRTSSRAPSLTGAPAWAAGRWPRTPSSGTWASGPQARGPASSPGCTSGGAFAPRQGRPRRRTSPCSGTGASWTPRPRTRPAASRRPCRGRAGRRAGPGGRGASGSAAAWPSTSRSRTS</sequence>
<gene>
    <name evidence="2" type="ORF">PCOR1329_LOCUS50916</name>
</gene>
<dbReference type="Proteomes" id="UP001189429">
    <property type="component" value="Unassembled WGS sequence"/>
</dbReference>
<evidence type="ECO:0000256" key="1">
    <source>
        <dbReference type="SAM" id="MobiDB-lite"/>
    </source>
</evidence>
<keyword evidence="3" id="KW-1185">Reference proteome</keyword>
<feature type="region of interest" description="Disordered" evidence="1">
    <location>
        <begin position="1"/>
        <end position="133"/>
    </location>
</feature>
<evidence type="ECO:0000313" key="3">
    <source>
        <dbReference type="Proteomes" id="UP001189429"/>
    </source>
</evidence>
<comment type="caution">
    <text evidence="2">The sequence shown here is derived from an EMBL/GenBank/DDBJ whole genome shotgun (WGS) entry which is preliminary data.</text>
</comment>
<proteinExistence type="predicted"/>
<feature type="compositionally biased region" description="Low complexity" evidence="1">
    <location>
        <begin position="88"/>
        <end position="99"/>
    </location>
</feature>
<evidence type="ECO:0000313" key="2">
    <source>
        <dbReference type="EMBL" id="CAK0862517.1"/>
    </source>
</evidence>
<feature type="non-terminal residue" evidence="2">
    <location>
        <position position="133"/>
    </location>
</feature>
<protein>
    <submittedName>
        <fullName evidence="2">Uncharacterized protein</fullName>
    </submittedName>
</protein>
<organism evidence="2 3">
    <name type="scientific">Prorocentrum cordatum</name>
    <dbReference type="NCBI Taxonomy" id="2364126"/>
    <lineage>
        <taxon>Eukaryota</taxon>
        <taxon>Sar</taxon>
        <taxon>Alveolata</taxon>
        <taxon>Dinophyceae</taxon>
        <taxon>Prorocentrales</taxon>
        <taxon>Prorocentraceae</taxon>
        <taxon>Prorocentrum</taxon>
    </lineage>
</organism>
<feature type="non-terminal residue" evidence="2">
    <location>
        <position position="1"/>
    </location>
</feature>
<reference evidence="2" key="1">
    <citation type="submission" date="2023-10" db="EMBL/GenBank/DDBJ databases">
        <authorList>
            <person name="Chen Y."/>
            <person name="Shah S."/>
            <person name="Dougan E. K."/>
            <person name="Thang M."/>
            <person name="Chan C."/>
        </authorList>
    </citation>
    <scope>NUCLEOTIDE SEQUENCE [LARGE SCALE GENOMIC DNA]</scope>
</reference>